<dbReference type="Proteomes" id="UP000095768">
    <property type="component" value="Unassembled WGS sequence"/>
</dbReference>
<dbReference type="InterPro" id="IPR009942">
    <property type="entry name" value="DUF1474"/>
</dbReference>
<reference evidence="3 5" key="1">
    <citation type="submission" date="2016-09" db="EMBL/GenBank/DDBJ databases">
        <authorList>
            <consortium name="Pathogen Informatics"/>
        </authorList>
    </citation>
    <scope>NUCLEOTIDE SEQUENCE [LARGE SCALE GENOMIC DNA]</scope>
    <source>
        <strain evidence="3 5">82B</strain>
    </source>
</reference>
<evidence type="ECO:0000313" key="3">
    <source>
        <dbReference type="EMBL" id="SCT31534.1"/>
    </source>
</evidence>
<proteinExistence type="predicted"/>
<reference evidence="2 4" key="2">
    <citation type="submission" date="2016-09" db="EMBL/GenBank/DDBJ databases">
        <authorList>
            <consortium name="Pathogen Informatics"/>
            <person name="Sun Q."/>
            <person name="Inoue M."/>
        </authorList>
    </citation>
    <scope>NUCLEOTIDE SEQUENCE [LARGE SCALE GENOMIC DNA]</scope>
    <source>
        <strain evidence="2 4">82C</strain>
    </source>
</reference>
<feature type="domain" description="TscT toxin" evidence="1">
    <location>
        <begin position="1"/>
        <end position="100"/>
    </location>
</feature>
<organism evidence="3 5">
    <name type="scientific">Staphylococcus caeli</name>
    <dbReference type="NCBI Taxonomy" id="2201815"/>
    <lineage>
        <taxon>Bacteria</taxon>
        <taxon>Bacillati</taxon>
        <taxon>Bacillota</taxon>
        <taxon>Bacilli</taxon>
        <taxon>Bacillales</taxon>
        <taxon>Staphylococcaceae</taxon>
        <taxon>Staphylococcus</taxon>
    </lineage>
</organism>
<dbReference type="Proteomes" id="UP000095412">
    <property type="component" value="Unassembled WGS sequence"/>
</dbReference>
<name>A0A1D4PP32_9STAP</name>
<evidence type="ECO:0000313" key="5">
    <source>
        <dbReference type="Proteomes" id="UP000095768"/>
    </source>
</evidence>
<dbReference type="EMBL" id="FMPG01000012">
    <property type="protein sequence ID" value="SCT31534.1"/>
    <property type="molecule type" value="Genomic_DNA"/>
</dbReference>
<evidence type="ECO:0000313" key="4">
    <source>
        <dbReference type="Proteomes" id="UP000095412"/>
    </source>
</evidence>
<evidence type="ECO:0000259" key="1">
    <source>
        <dbReference type="Pfam" id="PF07342"/>
    </source>
</evidence>
<dbReference type="NCBIfam" id="NF047366">
    <property type="entry name" value="TscT"/>
    <property type="match status" value="1"/>
</dbReference>
<dbReference type="EMBL" id="FMPI01000016">
    <property type="protein sequence ID" value="SCT24719.1"/>
    <property type="molecule type" value="Genomic_DNA"/>
</dbReference>
<evidence type="ECO:0000313" key="2">
    <source>
        <dbReference type="EMBL" id="SCT24719.1"/>
    </source>
</evidence>
<accession>A0A1D4PP32</accession>
<dbReference type="Pfam" id="PF07342">
    <property type="entry name" value="TscT"/>
    <property type="match status" value="1"/>
</dbReference>
<sequence length="102" mass="12454">MNFEIRNMICDLEVLKEKLEDIKMTYGWFDDEYFTHEPNHVLNRNEVMMHGVKYHEHRIHNTQTLDLMTMYLEQFDRLIKKFHEIEKASCENFGEESQNAQL</sequence>
<keyword evidence="4" id="KW-1185">Reference proteome</keyword>
<protein>
    <submittedName>
        <fullName evidence="3">Mobile element-associated protein</fullName>
    </submittedName>
</protein>
<dbReference type="OrthoDB" id="2409032at2"/>
<gene>
    <name evidence="3" type="ORF">SAMEA2297795_02234</name>
    <name evidence="2" type="ORF">SAMEA2297796_02017</name>
</gene>
<dbReference type="RefSeq" id="WP_069996189.1">
    <property type="nucleotide sequence ID" value="NZ_FMPG01000012.1"/>
</dbReference>
<dbReference type="AlphaFoldDB" id="A0A1D4PP32"/>